<dbReference type="HOGENOM" id="CLU_2816344_0_0_1"/>
<evidence type="ECO:0000313" key="2">
    <source>
        <dbReference type="EnsemblPlants" id="KEH17757"/>
    </source>
</evidence>
<dbReference type="AlphaFoldDB" id="A0A072TJZ9"/>
<sequence>MFHKQRALWLKLFLGKLKSKWYRLFLIKSVSPHGAVELMTPEGDRSFKVNWQRVKPYLGGDLPKARV</sequence>
<reference evidence="1 3" key="1">
    <citation type="journal article" date="2011" name="Nature">
        <title>The Medicago genome provides insight into the evolution of rhizobial symbioses.</title>
        <authorList>
            <person name="Young N.D."/>
            <person name="Debelle F."/>
            <person name="Oldroyd G.E."/>
            <person name="Geurts R."/>
            <person name="Cannon S.B."/>
            <person name="Udvardi M.K."/>
            <person name="Benedito V.A."/>
            <person name="Mayer K.F."/>
            <person name="Gouzy J."/>
            <person name="Schoof H."/>
            <person name="Van de Peer Y."/>
            <person name="Proost S."/>
            <person name="Cook D.R."/>
            <person name="Meyers B.C."/>
            <person name="Spannagl M."/>
            <person name="Cheung F."/>
            <person name="De Mita S."/>
            <person name="Krishnakumar V."/>
            <person name="Gundlach H."/>
            <person name="Zhou S."/>
            <person name="Mudge J."/>
            <person name="Bharti A.K."/>
            <person name="Murray J.D."/>
            <person name="Naoumkina M.A."/>
            <person name="Rosen B."/>
            <person name="Silverstein K.A."/>
            <person name="Tang H."/>
            <person name="Rombauts S."/>
            <person name="Zhao P.X."/>
            <person name="Zhou P."/>
            <person name="Barbe V."/>
            <person name="Bardou P."/>
            <person name="Bechner M."/>
            <person name="Bellec A."/>
            <person name="Berger A."/>
            <person name="Berges H."/>
            <person name="Bidwell S."/>
            <person name="Bisseling T."/>
            <person name="Choisne N."/>
            <person name="Couloux A."/>
            <person name="Denny R."/>
            <person name="Deshpande S."/>
            <person name="Dai X."/>
            <person name="Doyle J.J."/>
            <person name="Dudez A.M."/>
            <person name="Farmer A.D."/>
            <person name="Fouteau S."/>
            <person name="Franken C."/>
            <person name="Gibelin C."/>
            <person name="Gish J."/>
            <person name="Goldstein S."/>
            <person name="Gonzalez A.J."/>
            <person name="Green P.J."/>
            <person name="Hallab A."/>
            <person name="Hartog M."/>
            <person name="Hua A."/>
            <person name="Humphray S.J."/>
            <person name="Jeong D.H."/>
            <person name="Jing Y."/>
            <person name="Jocker A."/>
            <person name="Kenton S.M."/>
            <person name="Kim D.J."/>
            <person name="Klee K."/>
            <person name="Lai H."/>
            <person name="Lang C."/>
            <person name="Lin S."/>
            <person name="Macmil S.L."/>
            <person name="Magdelenat G."/>
            <person name="Matthews L."/>
            <person name="McCorrison J."/>
            <person name="Monaghan E.L."/>
            <person name="Mun J.H."/>
            <person name="Najar F.Z."/>
            <person name="Nicholson C."/>
            <person name="Noirot C."/>
            <person name="O'Bleness M."/>
            <person name="Paule C.R."/>
            <person name="Poulain J."/>
            <person name="Prion F."/>
            <person name="Qin B."/>
            <person name="Qu C."/>
            <person name="Retzel E.F."/>
            <person name="Riddle C."/>
            <person name="Sallet E."/>
            <person name="Samain S."/>
            <person name="Samson N."/>
            <person name="Sanders I."/>
            <person name="Saurat O."/>
            <person name="Scarpelli C."/>
            <person name="Schiex T."/>
            <person name="Segurens B."/>
            <person name="Severin A.J."/>
            <person name="Sherrier D.J."/>
            <person name="Shi R."/>
            <person name="Sims S."/>
            <person name="Singer S.R."/>
            <person name="Sinharoy S."/>
            <person name="Sterck L."/>
            <person name="Viollet A."/>
            <person name="Wang B.B."/>
            <person name="Wang K."/>
            <person name="Wang M."/>
            <person name="Wang X."/>
            <person name="Warfsmann J."/>
            <person name="Weissenbach J."/>
            <person name="White D.D."/>
            <person name="White J.D."/>
            <person name="Wiley G.B."/>
            <person name="Wincker P."/>
            <person name="Xing Y."/>
            <person name="Yang L."/>
            <person name="Yao Z."/>
            <person name="Ying F."/>
            <person name="Zhai J."/>
            <person name="Zhou L."/>
            <person name="Zuber A."/>
            <person name="Denarie J."/>
            <person name="Dixon R.A."/>
            <person name="May G.D."/>
            <person name="Schwartz D.C."/>
            <person name="Rogers J."/>
            <person name="Quetier F."/>
            <person name="Town C.D."/>
            <person name="Roe B.A."/>
        </authorList>
    </citation>
    <scope>NUCLEOTIDE SEQUENCE [LARGE SCALE GENOMIC DNA]</scope>
    <source>
        <strain evidence="1">A17</strain>
        <strain evidence="2 3">cv. Jemalong A17</strain>
    </source>
</reference>
<proteinExistence type="predicted"/>
<protein>
    <submittedName>
        <fullName evidence="1 2">Uncharacterized protein</fullName>
    </submittedName>
</protein>
<reference evidence="1 3" key="2">
    <citation type="journal article" date="2014" name="BMC Genomics">
        <title>An improved genome release (version Mt4.0) for the model legume Medicago truncatula.</title>
        <authorList>
            <person name="Tang H."/>
            <person name="Krishnakumar V."/>
            <person name="Bidwell S."/>
            <person name="Rosen B."/>
            <person name="Chan A."/>
            <person name="Zhou S."/>
            <person name="Gentzbittel L."/>
            <person name="Childs K.L."/>
            <person name="Yandell M."/>
            <person name="Gundlach H."/>
            <person name="Mayer K.F."/>
            <person name="Schwartz D.C."/>
            <person name="Town C.D."/>
        </authorList>
    </citation>
    <scope>GENOME REANNOTATION</scope>
    <source>
        <strain evidence="1">A17</strain>
        <strain evidence="2 3">cv. Jemalong A17</strain>
    </source>
</reference>
<keyword evidence="3" id="KW-1185">Reference proteome</keyword>
<evidence type="ECO:0000313" key="3">
    <source>
        <dbReference type="Proteomes" id="UP000002051"/>
    </source>
</evidence>
<gene>
    <name evidence="1" type="ORF">MTR_0001s0380</name>
</gene>
<dbReference type="EnsemblPlants" id="KEH17757">
    <property type="protein sequence ID" value="KEH17757"/>
    <property type="gene ID" value="MTR_0001s0380"/>
</dbReference>
<organism evidence="1 3">
    <name type="scientific">Medicago truncatula</name>
    <name type="common">Barrel medic</name>
    <name type="synonym">Medicago tribuloides</name>
    <dbReference type="NCBI Taxonomy" id="3880"/>
    <lineage>
        <taxon>Eukaryota</taxon>
        <taxon>Viridiplantae</taxon>
        <taxon>Streptophyta</taxon>
        <taxon>Embryophyta</taxon>
        <taxon>Tracheophyta</taxon>
        <taxon>Spermatophyta</taxon>
        <taxon>Magnoliopsida</taxon>
        <taxon>eudicotyledons</taxon>
        <taxon>Gunneridae</taxon>
        <taxon>Pentapetalae</taxon>
        <taxon>rosids</taxon>
        <taxon>fabids</taxon>
        <taxon>Fabales</taxon>
        <taxon>Fabaceae</taxon>
        <taxon>Papilionoideae</taxon>
        <taxon>50 kb inversion clade</taxon>
        <taxon>NPAAA clade</taxon>
        <taxon>Hologalegina</taxon>
        <taxon>IRL clade</taxon>
        <taxon>Trifolieae</taxon>
        <taxon>Medicago</taxon>
    </lineage>
</organism>
<accession>A0A072TJZ9</accession>
<dbReference type="Proteomes" id="UP000002051">
    <property type="component" value="Unassembled WGS sequence"/>
</dbReference>
<name>A0A072TJZ9_MEDTR</name>
<dbReference type="EMBL" id="KL402726">
    <property type="protein sequence ID" value="KEH17757.1"/>
    <property type="molecule type" value="Genomic_DNA"/>
</dbReference>
<evidence type="ECO:0000313" key="1">
    <source>
        <dbReference type="EMBL" id="KEH17757.1"/>
    </source>
</evidence>
<reference evidence="2" key="3">
    <citation type="submission" date="2015-06" db="UniProtKB">
        <authorList>
            <consortium name="EnsemblPlants"/>
        </authorList>
    </citation>
    <scope>IDENTIFICATION</scope>
    <source>
        <strain evidence="2">cv. Jemalong A17</strain>
    </source>
</reference>